<reference evidence="8 9" key="1">
    <citation type="submission" date="2017-09" db="EMBL/GenBank/DDBJ databases">
        <title>Evaluation of Pacific Biosciences Sequencing Technology to Finishing C. thermocellum Genome Sequences.</title>
        <authorList>
            <person name="Brown S."/>
        </authorList>
    </citation>
    <scope>NUCLEOTIDE SEQUENCE [LARGE SCALE GENOMIC DNA]</scope>
    <source>
        <strain evidence="8 9">AD2</strain>
    </source>
</reference>
<comment type="caution">
    <text evidence="8">The sequence shown here is derived from an EMBL/GenBank/DDBJ whole genome shotgun (WGS) entry which is preliminary data.</text>
</comment>
<gene>
    <name evidence="8" type="ORF">M972_11992</name>
</gene>
<evidence type="ECO:0000256" key="6">
    <source>
        <dbReference type="ARBA" id="ARBA00023014"/>
    </source>
</evidence>
<dbReference type="SFLD" id="SFLDG01386">
    <property type="entry name" value="main_SPASM_domain-containing"/>
    <property type="match status" value="1"/>
</dbReference>
<proteinExistence type="predicted"/>
<accession>A0AB36TFB5</accession>
<sequence>MCVCLIDSKTGQATFSLQWHITAKCDQKCKHCYMYDSPFYESEKNNELSLSDCKAIIDDFLDTKGLKKGGIYFTGGDPLLRDDFFDILEYTAGKNIFPLGIAGNSYHLDFTTALRLKRYGVTMYQISLDGLRETHDYFRKPGSFDDALRAYEVLKKAGIQAMCMFTLSKKNMNQLTEVIRLAAEIGLDGFDFDRIVPVGSAQDMKEEVIDPLEYKELLLEVDNEYKKLRAKGCRTQFGYKDNLWGLLLDNETLISTQNLVPEGYSLKRGCLIGKAVLCILADGSVMACRRLPVVIGKLPEQRIREIFFESPALNELKRSDRLSKCSSCVNLENCGGCRAIAYACLGDCFGEDPSCWL</sequence>
<name>A0AB36TFB5_ACETH</name>
<dbReference type="InterPro" id="IPR013785">
    <property type="entry name" value="Aldolase_TIM"/>
</dbReference>
<dbReference type="PANTHER" id="PTHR11228:SF7">
    <property type="entry name" value="PQQA PEPTIDE CYCLASE"/>
    <property type="match status" value="1"/>
</dbReference>
<dbReference type="PIRSF" id="PIRSF037420">
    <property type="entry name" value="PQQ_syn_pqqE"/>
    <property type="match status" value="1"/>
</dbReference>
<dbReference type="PROSITE" id="PS51918">
    <property type="entry name" value="RADICAL_SAM"/>
    <property type="match status" value="1"/>
</dbReference>
<dbReference type="InterPro" id="IPR023885">
    <property type="entry name" value="4Fe4S-binding_SPASM_dom"/>
</dbReference>
<evidence type="ECO:0000256" key="5">
    <source>
        <dbReference type="ARBA" id="ARBA00023004"/>
    </source>
</evidence>
<dbReference type="EMBL" id="PDBW01000001">
    <property type="protein sequence ID" value="PFH02225.1"/>
    <property type="molecule type" value="Genomic_DNA"/>
</dbReference>
<dbReference type="Pfam" id="PF13186">
    <property type="entry name" value="SPASM"/>
    <property type="match status" value="1"/>
</dbReference>
<dbReference type="GO" id="GO:0003824">
    <property type="term" value="F:catalytic activity"/>
    <property type="evidence" value="ECO:0007669"/>
    <property type="project" value="InterPro"/>
</dbReference>
<evidence type="ECO:0000313" key="8">
    <source>
        <dbReference type="EMBL" id="PFH02225.1"/>
    </source>
</evidence>
<dbReference type="InterPro" id="IPR058240">
    <property type="entry name" value="rSAM_sf"/>
</dbReference>
<evidence type="ECO:0000256" key="2">
    <source>
        <dbReference type="ARBA" id="ARBA00022485"/>
    </source>
</evidence>
<dbReference type="Proteomes" id="UP000223596">
    <property type="component" value="Unassembled WGS sequence"/>
</dbReference>
<organism evidence="8 9">
    <name type="scientific">Acetivibrio thermocellus AD2</name>
    <dbReference type="NCBI Taxonomy" id="1138384"/>
    <lineage>
        <taxon>Bacteria</taxon>
        <taxon>Bacillati</taxon>
        <taxon>Bacillota</taxon>
        <taxon>Clostridia</taxon>
        <taxon>Eubacteriales</taxon>
        <taxon>Oscillospiraceae</taxon>
        <taxon>Acetivibrio</taxon>
    </lineage>
</organism>
<dbReference type="GeneID" id="35802854"/>
<keyword evidence="4" id="KW-0479">Metal-binding</keyword>
<evidence type="ECO:0000313" key="9">
    <source>
        <dbReference type="Proteomes" id="UP000223596"/>
    </source>
</evidence>
<dbReference type="Gene3D" id="3.20.20.70">
    <property type="entry name" value="Aldolase class I"/>
    <property type="match status" value="1"/>
</dbReference>
<evidence type="ECO:0000259" key="7">
    <source>
        <dbReference type="PROSITE" id="PS51918"/>
    </source>
</evidence>
<dbReference type="PANTHER" id="PTHR11228">
    <property type="entry name" value="RADICAL SAM DOMAIN PROTEIN"/>
    <property type="match status" value="1"/>
</dbReference>
<keyword evidence="2" id="KW-0004">4Fe-4S</keyword>
<keyword evidence="6" id="KW-0411">Iron-sulfur</keyword>
<dbReference type="SMART" id="SM00729">
    <property type="entry name" value="Elp3"/>
    <property type="match status" value="1"/>
</dbReference>
<keyword evidence="3" id="KW-0949">S-adenosyl-L-methionine</keyword>
<keyword evidence="5" id="KW-0408">Iron</keyword>
<dbReference type="GO" id="GO:0051539">
    <property type="term" value="F:4 iron, 4 sulfur cluster binding"/>
    <property type="evidence" value="ECO:0007669"/>
    <property type="project" value="UniProtKB-KW"/>
</dbReference>
<dbReference type="InterPro" id="IPR007197">
    <property type="entry name" value="rSAM"/>
</dbReference>
<protein>
    <submittedName>
        <fullName evidence="8">MoaA/NifB/PqqE/SkfB family radical SAM enzyme</fullName>
    </submittedName>
</protein>
<evidence type="ECO:0000256" key="3">
    <source>
        <dbReference type="ARBA" id="ARBA00022691"/>
    </source>
</evidence>
<dbReference type="CDD" id="cd01335">
    <property type="entry name" value="Radical_SAM"/>
    <property type="match status" value="1"/>
</dbReference>
<evidence type="ECO:0000256" key="1">
    <source>
        <dbReference type="ARBA" id="ARBA00001966"/>
    </source>
</evidence>
<dbReference type="AlphaFoldDB" id="A0AB36TFB5"/>
<dbReference type="InterPro" id="IPR050377">
    <property type="entry name" value="Radical_SAM_PqqE_MftC-like"/>
</dbReference>
<feature type="domain" description="Radical SAM core" evidence="7">
    <location>
        <begin position="9"/>
        <end position="234"/>
    </location>
</feature>
<dbReference type="SUPFAM" id="SSF102114">
    <property type="entry name" value="Radical SAM enzymes"/>
    <property type="match status" value="1"/>
</dbReference>
<comment type="cofactor">
    <cofactor evidence="1">
        <name>[4Fe-4S] cluster</name>
        <dbReference type="ChEBI" id="CHEBI:49883"/>
    </cofactor>
</comment>
<dbReference type="GO" id="GO:0046872">
    <property type="term" value="F:metal ion binding"/>
    <property type="evidence" value="ECO:0007669"/>
    <property type="project" value="UniProtKB-KW"/>
</dbReference>
<dbReference type="RefSeq" id="WP_003516986.1">
    <property type="nucleotide sequence ID" value="NZ_CP013828.1"/>
</dbReference>
<dbReference type="InterPro" id="IPR017200">
    <property type="entry name" value="PqqE-like"/>
</dbReference>
<dbReference type="InterPro" id="IPR006638">
    <property type="entry name" value="Elp3/MiaA/NifB-like_rSAM"/>
</dbReference>
<dbReference type="SFLD" id="SFLDG01067">
    <property type="entry name" value="SPASM/twitch_domain_containing"/>
    <property type="match status" value="1"/>
</dbReference>
<evidence type="ECO:0000256" key="4">
    <source>
        <dbReference type="ARBA" id="ARBA00022723"/>
    </source>
</evidence>
<dbReference type="SFLD" id="SFLDS00029">
    <property type="entry name" value="Radical_SAM"/>
    <property type="match status" value="1"/>
</dbReference>
<dbReference type="Pfam" id="PF04055">
    <property type="entry name" value="Radical_SAM"/>
    <property type="match status" value="1"/>
</dbReference>